<dbReference type="EMBL" id="GBXM01075913">
    <property type="protein sequence ID" value="JAH32664.1"/>
    <property type="molecule type" value="Transcribed_RNA"/>
</dbReference>
<protein>
    <submittedName>
        <fullName evidence="1">Uncharacterized protein</fullName>
    </submittedName>
</protein>
<evidence type="ECO:0000313" key="1">
    <source>
        <dbReference type="EMBL" id="JAH32664.1"/>
    </source>
</evidence>
<proteinExistence type="predicted"/>
<dbReference type="AlphaFoldDB" id="A0A0E9RU37"/>
<reference evidence="1" key="2">
    <citation type="journal article" date="2015" name="Fish Shellfish Immunol.">
        <title>Early steps in the European eel (Anguilla anguilla)-Vibrio vulnificus interaction in the gills: Role of the RtxA13 toxin.</title>
        <authorList>
            <person name="Callol A."/>
            <person name="Pajuelo D."/>
            <person name="Ebbesson L."/>
            <person name="Teles M."/>
            <person name="MacKenzie S."/>
            <person name="Amaro C."/>
        </authorList>
    </citation>
    <scope>NUCLEOTIDE SEQUENCE</scope>
</reference>
<sequence>MFKTENSIILLFHKGHTRTHHL</sequence>
<name>A0A0E9RU37_ANGAN</name>
<accession>A0A0E9RU37</accession>
<reference evidence="1" key="1">
    <citation type="submission" date="2014-11" db="EMBL/GenBank/DDBJ databases">
        <authorList>
            <person name="Amaro Gonzalez C."/>
        </authorList>
    </citation>
    <scope>NUCLEOTIDE SEQUENCE</scope>
</reference>
<organism evidence="1">
    <name type="scientific">Anguilla anguilla</name>
    <name type="common">European freshwater eel</name>
    <name type="synonym">Muraena anguilla</name>
    <dbReference type="NCBI Taxonomy" id="7936"/>
    <lineage>
        <taxon>Eukaryota</taxon>
        <taxon>Metazoa</taxon>
        <taxon>Chordata</taxon>
        <taxon>Craniata</taxon>
        <taxon>Vertebrata</taxon>
        <taxon>Euteleostomi</taxon>
        <taxon>Actinopterygii</taxon>
        <taxon>Neopterygii</taxon>
        <taxon>Teleostei</taxon>
        <taxon>Anguilliformes</taxon>
        <taxon>Anguillidae</taxon>
        <taxon>Anguilla</taxon>
    </lineage>
</organism>